<sequence>MRASAHQGVLQIDFDTYSSEPPITRGSDSNEHVVNAYTMKFIAPAKETLVHRIRKHTKQPNNTKLNTEITDTLKLQNTRSISLYYTPSSFPTFQPTLSLTPLIQTSSLPPPNHAHQTPHHNHHPPHPPPRTHPIDLFSPLDILTNLSIYYQNPTPPHQLSLSVNKHPLSTTNPSVPRLDIGIPLHPPYNNALRIPHTTPPPPTPLSTSPSSPATAPIRASTFSAEIAFVEESYPSIHPSIHPYRVQSIIFISVCTDSTLPARTPAHSRREARDHDHEEESVGLGNVVGGRSSVSWARARALG</sequence>
<dbReference type="AlphaFoldDB" id="A0A6A6S2P2"/>
<protein>
    <submittedName>
        <fullName evidence="2">Uncharacterized protein</fullName>
    </submittedName>
</protein>
<feature type="compositionally biased region" description="Basic residues" evidence="1">
    <location>
        <begin position="116"/>
        <end position="125"/>
    </location>
</feature>
<accession>A0A6A6S2P2</accession>
<feature type="compositionally biased region" description="Low complexity" evidence="1">
    <location>
        <begin position="205"/>
        <end position="215"/>
    </location>
</feature>
<name>A0A6A6S2P2_9PLEO</name>
<feature type="compositionally biased region" description="Basic and acidic residues" evidence="1">
    <location>
        <begin position="267"/>
        <end position="279"/>
    </location>
</feature>
<evidence type="ECO:0000256" key="1">
    <source>
        <dbReference type="SAM" id="MobiDB-lite"/>
    </source>
</evidence>
<proteinExistence type="predicted"/>
<dbReference type="Proteomes" id="UP000799753">
    <property type="component" value="Unassembled WGS sequence"/>
</dbReference>
<organism evidence="2 3">
    <name type="scientific">Massarina eburnea CBS 473.64</name>
    <dbReference type="NCBI Taxonomy" id="1395130"/>
    <lineage>
        <taxon>Eukaryota</taxon>
        <taxon>Fungi</taxon>
        <taxon>Dikarya</taxon>
        <taxon>Ascomycota</taxon>
        <taxon>Pezizomycotina</taxon>
        <taxon>Dothideomycetes</taxon>
        <taxon>Pleosporomycetidae</taxon>
        <taxon>Pleosporales</taxon>
        <taxon>Massarineae</taxon>
        <taxon>Massarinaceae</taxon>
        <taxon>Massarina</taxon>
    </lineage>
</organism>
<feature type="region of interest" description="Disordered" evidence="1">
    <location>
        <begin position="261"/>
        <end position="285"/>
    </location>
</feature>
<keyword evidence="3" id="KW-1185">Reference proteome</keyword>
<feature type="region of interest" description="Disordered" evidence="1">
    <location>
        <begin position="196"/>
        <end position="215"/>
    </location>
</feature>
<gene>
    <name evidence="2" type="ORF">P280DRAFT_543392</name>
</gene>
<evidence type="ECO:0000313" key="2">
    <source>
        <dbReference type="EMBL" id="KAF2640648.1"/>
    </source>
</evidence>
<dbReference type="EMBL" id="MU006784">
    <property type="protein sequence ID" value="KAF2640648.1"/>
    <property type="molecule type" value="Genomic_DNA"/>
</dbReference>
<feature type="region of interest" description="Disordered" evidence="1">
    <location>
        <begin position="104"/>
        <end position="132"/>
    </location>
</feature>
<evidence type="ECO:0000313" key="3">
    <source>
        <dbReference type="Proteomes" id="UP000799753"/>
    </source>
</evidence>
<reference evidence="2" key="1">
    <citation type="journal article" date="2020" name="Stud. Mycol.">
        <title>101 Dothideomycetes genomes: a test case for predicting lifestyles and emergence of pathogens.</title>
        <authorList>
            <person name="Haridas S."/>
            <person name="Albert R."/>
            <person name="Binder M."/>
            <person name="Bloem J."/>
            <person name="Labutti K."/>
            <person name="Salamov A."/>
            <person name="Andreopoulos B."/>
            <person name="Baker S."/>
            <person name="Barry K."/>
            <person name="Bills G."/>
            <person name="Bluhm B."/>
            <person name="Cannon C."/>
            <person name="Castanera R."/>
            <person name="Culley D."/>
            <person name="Daum C."/>
            <person name="Ezra D."/>
            <person name="Gonzalez J."/>
            <person name="Henrissat B."/>
            <person name="Kuo A."/>
            <person name="Liang C."/>
            <person name="Lipzen A."/>
            <person name="Lutzoni F."/>
            <person name="Magnuson J."/>
            <person name="Mondo S."/>
            <person name="Nolan M."/>
            <person name="Ohm R."/>
            <person name="Pangilinan J."/>
            <person name="Park H.-J."/>
            <person name="Ramirez L."/>
            <person name="Alfaro M."/>
            <person name="Sun H."/>
            <person name="Tritt A."/>
            <person name="Yoshinaga Y."/>
            <person name="Zwiers L.-H."/>
            <person name="Turgeon B."/>
            <person name="Goodwin S."/>
            <person name="Spatafora J."/>
            <person name="Crous P."/>
            <person name="Grigoriev I."/>
        </authorList>
    </citation>
    <scope>NUCLEOTIDE SEQUENCE</scope>
    <source>
        <strain evidence="2">CBS 473.64</strain>
    </source>
</reference>